<dbReference type="Ensembl" id="ENSMMDT00005003972.1">
    <property type="protein sequence ID" value="ENSMMDP00005003868.1"/>
    <property type="gene ID" value="ENSMMDG00005002145.1"/>
</dbReference>
<feature type="compositionally biased region" description="Polar residues" evidence="19">
    <location>
        <begin position="224"/>
        <end position="233"/>
    </location>
</feature>
<keyword evidence="9" id="KW-0347">Helicase</keyword>
<dbReference type="InterPro" id="IPR006554">
    <property type="entry name" value="Helicase-like_DEXD_c2"/>
</dbReference>
<keyword evidence="6" id="KW-0547">Nucleotide-binding</keyword>
<evidence type="ECO:0000256" key="11">
    <source>
        <dbReference type="ARBA" id="ARBA00023004"/>
    </source>
</evidence>
<dbReference type="InterPro" id="IPR010614">
    <property type="entry name" value="RAD3-like_helicase_DEAD"/>
</dbReference>
<dbReference type="InterPro" id="IPR027417">
    <property type="entry name" value="P-loop_NTPase"/>
</dbReference>
<dbReference type="GO" id="GO:0005524">
    <property type="term" value="F:ATP binding"/>
    <property type="evidence" value="ECO:0007669"/>
    <property type="project" value="UniProtKB-KW"/>
</dbReference>
<comment type="similarity">
    <text evidence="3">Belongs to the DEAD box helicase family. DEAH subfamily.</text>
</comment>
<dbReference type="InParanoid" id="A0A667WQM1"/>
<dbReference type="InterPro" id="IPR014013">
    <property type="entry name" value="Helic_SF1/SF2_ATP-bd_DinG/Rad3"/>
</dbReference>
<evidence type="ECO:0000256" key="18">
    <source>
        <dbReference type="ARBA" id="ARBA00082714"/>
    </source>
</evidence>
<dbReference type="GO" id="GO:0005634">
    <property type="term" value="C:nucleus"/>
    <property type="evidence" value="ECO:0007669"/>
    <property type="project" value="UniProtKB-SubCell"/>
</dbReference>
<dbReference type="PANTHER" id="PTHR11472">
    <property type="entry name" value="DNA REPAIR DEAD HELICASE RAD3/XP-D SUBFAMILY MEMBER"/>
    <property type="match status" value="1"/>
</dbReference>
<accession>A0A667WQM1</accession>
<dbReference type="GO" id="GO:0046872">
    <property type="term" value="F:metal ion binding"/>
    <property type="evidence" value="ECO:0007669"/>
    <property type="project" value="UniProtKB-KW"/>
</dbReference>
<feature type="region of interest" description="Disordered" evidence="19">
    <location>
        <begin position="72"/>
        <end position="91"/>
    </location>
</feature>
<evidence type="ECO:0000256" key="16">
    <source>
        <dbReference type="ARBA" id="ARBA00044969"/>
    </source>
</evidence>
<keyword evidence="22" id="KW-1185">Reference proteome</keyword>
<keyword evidence="11" id="KW-0408">Iron</keyword>
<feature type="compositionally biased region" description="Basic and acidic residues" evidence="19">
    <location>
        <begin position="78"/>
        <end position="90"/>
    </location>
</feature>
<feature type="domain" description="Helicase ATP-binding" evidence="20">
    <location>
        <begin position="11"/>
        <end position="464"/>
    </location>
</feature>
<proteinExistence type="inferred from homology"/>
<dbReference type="SUPFAM" id="SSF52540">
    <property type="entry name" value="P-loop containing nucleoside triphosphate hydrolases"/>
    <property type="match status" value="2"/>
</dbReference>
<dbReference type="GO" id="GO:0003677">
    <property type="term" value="F:DNA binding"/>
    <property type="evidence" value="ECO:0007669"/>
    <property type="project" value="InterPro"/>
</dbReference>
<evidence type="ECO:0000256" key="10">
    <source>
        <dbReference type="ARBA" id="ARBA00022840"/>
    </source>
</evidence>
<evidence type="ECO:0000256" key="9">
    <source>
        <dbReference type="ARBA" id="ARBA00022806"/>
    </source>
</evidence>
<keyword evidence="7" id="KW-0227">DNA damage</keyword>
<feature type="compositionally biased region" description="Basic and acidic residues" evidence="19">
    <location>
        <begin position="1192"/>
        <end position="1209"/>
    </location>
</feature>
<dbReference type="GO" id="GO:0051539">
    <property type="term" value="F:4 iron, 4 sulfur cluster binding"/>
    <property type="evidence" value="ECO:0007669"/>
    <property type="project" value="UniProtKB-KW"/>
</dbReference>
<evidence type="ECO:0000256" key="5">
    <source>
        <dbReference type="ARBA" id="ARBA00022723"/>
    </source>
</evidence>
<dbReference type="Pfam" id="PF13307">
    <property type="entry name" value="Helicase_C_2"/>
    <property type="match status" value="1"/>
</dbReference>
<dbReference type="InterPro" id="IPR014001">
    <property type="entry name" value="Helicase_ATP-bd"/>
</dbReference>
<feature type="compositionally biased region" description="Basic and acidic residues" evidence="19">
    <location>
        <begin position="1045"/>
        <end position="1061"/>
    </location>
</feature>
<feature type="region of interest" description="Disordered" evidence="19">
    <location>
        <begin position="1171"/>
        <end position="1322"/>
    </location>
</feature>
<feature type="region of interest" description="Disordered" evidence="19">
    <location>
        <begin position="210"/>
        <end position="240"/>
    </location>
</feature>
<feature type="compositionally biased region" description="Basic and acidic residues" evidence="19">
    <location>
        <begin position="1218"/>
        <end position="1227"/>
    </location>
</feature>
<reference evidence="21" key="1">
    <citation type="submission" date="2019-06" db="EMBL/GenBank/DDBJ databases">
        <authorList>
            <consortium name="Wellcome Sanger Institute Data Sharing"/>
        </authorList>
    </citation>
    <scope>NUCLEOTIDE SEQUENCE [LARGE SCALE GENOMIC DNA]</scope>
</reference>
<evidence type="ECO:0000256" key="8">
    <source>
        <dbReference type="ARBA" id="ARBA00022801"/>
    </source>
</evidence>
<evidence type="ECO:0000256" key="17">
    <source>
        <dbReference type="ARBA" id="ARBA00048954"/>
    </source>
</evidence>
<comment type="catalytic activity">
    <reaction evidence="17">
        <text>ATP + H2O = ADP + phosphate + H(+)</text>
        <dbReference type="Rhea" id="RHEA:13065"/>
        <dbReference type="ChEBI" id="CHEBI:15377"/>
        <dbReference type="ChEBI" id="CHEBI:15378"/>
        <dbReference type="ChEBI" id="CHEBI:30616"/>
        <dbReference type="ChEBI" id="CHEBI:43474"/>
        <dbReference type="ChEBI" id="CHEBI:456216"/>
        <dbReference type="EC" id="5.6.2.3"/>
    </reaction>
</comment>
<feature type="compositionally biased region" description="Basic residues" evidence="19">
    <location>
        <begin position="1303"/>
        <end position="1317"/>
    </location>
</feature>
<dbReference type="FunFam" id="3.40.50.300:FF:000977">
    <property type="entry name" value="BRCA1 interacting protein C-terminal helicase 1"/>
    <property type="match status" value="1"/>
</dbReference>
<comment type="subcellular location">
    <subcellularLocation>
        <location evidence="2">Nucleus</location>
    </subcellularLocation>
</comment>
<dbReference type="SMART" id="SM00488">
    <property type="entry name" value="DEXDc2"/>
    <property type="match status" value="1"/>
</dbReference>
<dbReference type="SMART" id="SM00491">
    <property type="entry name" value="HELICc2"/>
    <property type="match status" value="1"/>
</dbReference>
<evidence type="ECO:0000313" key="22">
    <source>
        <dbReference type="Proteomes" id="UP000472263"/>
    </source>
</evidence>
<evidence type="ECO:0000256" key="7">
    <source>
        <dbReference type="ARBA" id="ARBA00022763"/>
    </source>
</evidence>
<keyword evidence="10" id="KW-0067">ATP-binding</keyword>
<dbReference type="CDD" id="cd18788">
    <property type="entry name" value="SF2_C_XPD"/>
    <property type="match status" value="1"/>
</dbReference>
<keyword evidence="8" id="KW-0378">Hydrolase</keyword>
<organism evidence="21 22">
    <name type="scientific">Myripristis murdjan</name>
    <name type="common">pinecone soldierfish</name>
    <dbReference type="NCBI Taxonomy" id="586833"/>
    <lineage>
        <taxon>Eukaryota</taxon>
        <taxon>Metazoa</taxon>
        <taxon>Chordata</taxon>
        <taxon>Craniata</taxon>
        <taxon>Vertebrata</taxon>
        <taxon>Euteleostomi</taxon>
        <taxon>Actinopterygii</taxon>
        <taxon>Neopterygii</taxon>
        <taxon>Teleostei</taxon>
        <taxon>Neoteleostei</taxon>
        <taxon>Acanthomorphata</taxon>
        <taxon>Holocentriformes</taxon>
        <taxon>Holocentridae</taxon>
        <taxon>Myripristis</taxon>
    </lineage>
</organism>
<dbReference type="Proteomes" id="UP000472263">
    <property type="component" value="Chromosome 13"/>
</dbReference>
<dbReference type="PANTHER" id="PTHR11472:SF47">
    <property type="entry name" value="FANCONI ANEMIA GROUP J PROTEIN"/>
    <property type="match status" value="1"/>
</dbReference>
<feature type="compositionally biased region" description="Basic residues" evidence="19">
    <location>
        <begin position="1239"/>
        <end position="1251"/>
    </location>
</feature>
<evidence type="ECO:0000256" key="1">
    <source>
        <dbReference type="ARBA" id="ARBA00001966"/>
    </source>
</evidence>
<comment type="cofactor">
    <cofactor evidence="1">
        <name>[4Fe-4S] cluster</name>
        <dbReference type="ChEBI" id="CHEBI:49883"/>
    </cofactor>
</comment>
<keyword evidence="15" id="KW-0539">Nucleus</keyword>
<feature type="region of interest" description="Disordered" evidence="19">
    <location>
        <begin position="1042"/>
        <end position="1156"/>
    </location>
</feature>
<name>A0A667WQM1_9TELE</name>
<evidence type="ECO:0000256" key="13">
    <source>
        <dbReference type="ARBA" id="ARBA00023204"/>
    </source>
</evidence>
<evidence type="ECO:0000259" key="20">
    <source>
        <dbReference type="PROSITE" id="PS51193"/>
    </source>
</evidence>
<dbReference type="GO" id="GO:0006289">
    <property type="term" value="P:nucleotide-excision repair"/>
    <property type="evidence" value="ECO:0007669"/>
    <property type="project" value="TreeGrafter"/>
</dbReference>
<evidence type="ECO:0000256" key="6">
    <source>
        <dbReference type="ARBA" id="ARBA00022741"/>
    </source>
</evidence>
<dbReference type="PROSITE" id="PS51193">
    <property type="entry name" value="HELICASE_ATP_BIND_2"/>
    <property type="match status" value="1"/>
</dbReference>
<keyword evidence="5" id="KW-0479">Metal-binding</keyword>
<feature type="compositionally biased region" description="Polar residues" evidence="19">
    <location>
        <begin position="152"/>
        <end position="167"/>
    </location>
</feature>
<evidence type="ECO:0000256" key="14">
    <source>
        <dbReference type="ARBA" id="ARBA00023235"/>
    </source>
</evidence>
<dbReference type="EC" id="5.6.2.3" evidence="16"/>
<dbReference type="GO" id="GO:0016818">
    <property type="term" value="F:hydrolase activity, acting on acid anhydrides, in phosphorus-containing anhydrides"/>
    <property type="evidence" value="ECO:0007669"/>
    <property type="project" value="InterPro"/>
</dbReference>
<evidence type="ECO:0000313" key="21">
    <source>
        <dbReference type="Ensembl" id="ENSMMDP00005003868.1"/>
    </source>
</evidence>
<keyword evidence="12" id="KW-0411">Iron-sulfur</keyword>
<keyword evidence="13" id="KW-0234">DNA repair</keyword>
<gene>
    <name evidence="21" type="primary">BRIP1</name>
    <name evidence="21" type="synonym">brip1</name>
</gene>
<evidence type="ECO:0000256" key="4">
    <source>
        <dbReference type="ARBA" id="ARBA00022485"/>
    </source>
</evidence>
<evidence type="ECO:0000256" key="12">
    <source>
        <dbReference type="ARBA" id="ARBA00023014"/>
    </source>
</evidence>
<dbReference type="GO" id="GO:0043139">
    <property type="term" value="F:5'-3' DNA helicase activity"/>
    <property type="evidence" value="ECO:0007669"/>
    <property type="project" value="UniProtKB-EC"/>
</dbReference>
<reference evidence="21" key="3">
    <citation type="submission" date="2025-09" db="UniProtKB">
        <authorList>
            <consortium name="Ensembl"/>
        </authorList>
    </citation>
    <scope>IDENTIFICATION</scope>
</reference>
<dbReference type="Pfam" id="PF06733">
    <property type="entry name" value="DEAD_2"/>
    <property type="match status" value="1"/>
</dbReference>
<dbReference type="SMART" id="SM00487">
    <property type="entry name" value="DEXDc"/>
    <property type="match status" value="1"/>
</dbReference>
<feature type="region of interest" description="Disordered" evidence="19">
    <location>
        <begin position="922"/>
        <end position="948"/>
    </location>
</feature>
<keyword evidence="14" id="KW-0413">Isomerase</keyword>
<dbReference type="GO" id="GO:1990918">
    <property type="term" value="P:double-strand break repair involved in meiotic recombination"/>
    <property type="evidence" value="ECO:0007669"/>
    <property type="project" value="TreeGrafter"/>
</dbReference>
<reference evidence="21" key="2">
    <citation type="submission" date="2025-08" db="UniProtKB">
        <authorList>
            <consortium name="Ensembl"/>
        </authorList>
    </citation>
    <scope>IDENTIFICATION</scope>
</reference>
<evidence type="ECO:0000256" key="3">
    <source>
        <dbReference type="ARBA" id="ARBA00008792"/>
    </source>
</evidence>
<evidence type="ECO:0000256" key="15">
    <source>
        <dbReference type="ARBA" id="ARBA00023242"/>
    </source>
</evidence>
<dbReference type="GeneTree" id="ENSGT00950000182970"/>
<dbReference type="InterPro" id="IPR045028">
    <property type="entry name" value="DinG/Rad3-like"/>
</dbReference>
<evidence type="ECO:0000256" key="19">
    <source>
        <dbReference type="SAM" id="MobiDB-lite"/>
    </source>
</evidence>
<sequence>MAAPSVEYTIGGVKIHFPCKAYPSQLAMMNSIMRGLNYGKHCLLESPTGSGKSLALLCSALAWQQAQHAKVQQGGSAKEGKTPSEDKNAAECKTSNAGTPCQCSCHCKASSASATARADVVDLTVSPGKEQTPPAPAQPATSPEEFKPKRQSLASRLSEKLNSSLNSDVEKEDDFQAEKKRIRTAAVENKGCKRRCLDKGVVFIDDEPEVEQQLSRPGPIGTVEPSSQAANEHSSSCSPGPCSLCPCALVKESVKAKDNDDKKKIPKIFFGTRTHKQITQITHEMKRTLYSSVPMTILSSRDHTCVNPDVAPHANRHERCKELLEAKDGRSCHYYRKVHKMQDQSTLQWVHGLHQAWDIEDLVGLGKRLRSCSYFAARELMQGASIVFCPYNYLLDPLIRENMDISLDGQILVLDEAHNIEDCARESASYTLDQNSLLMARDDLDSMVNSNIRPSHHEPLRAFCYSIFNWMQESQSLLSQRGFETACKVWTGKEVLGIFHGIGITAGTFGMLKTHLTKVLEKEERVGPGNEDTVLVPVINSATISVLKSLFMVLDFLYKDNCKFAEDYRVALQQSYAWTNQTQPDVPDAQGFFARPRHRRRQTIRVKTEVLTLSFWCLNPAVAFSDLGGSVHSIVLTSGTLSPMGSFSSELGVQFSIQLEASHVISKSQVWVGTVGSGPQGRKLCATFQHAETYAFQDEVGALLLHICQTVAKGVLCFLPSYKMLDKLRDRWTNTGLWEKLEERKTVITEPRGGGKGDFDELLQTYYDAIRHCGERDGALLIAVCRGKVSEGLDFTDDNARAVVTIGIPFPNIKDLQVELKMRYNDQHCKTRGLLSGHRWYEIQAYRALNQALGRCIRHKNDWGALILVDDRFGNNPNKYITGLSKWVRQLVWHHDTFSNAMQSLVAFSQFQQRAEVAQAGKQTLTSPVSSPASQLPVTTQEQGLPQPSQPLTPLVKQPEICHQGTNTPALSVSLTPERVEQNGTADCQKMVGRQQAEPLSHQNSEAKVPVGPIASQPLYRLFTSTPISTCFKKPIFKASMPDNADQHFDPSDISEGKENQENSPTQQRRQAPCFAQSAGDAPTEMKVSPNIVVLEPSTVTTPPSCERGSGDNSDDEEEDMTVFFTPELFEDEEGECSPQNEGETDSPPRTILEGGPALLLEDLFGSEQARLEGQRKASASDGQRDGGPSVIEDRAGLEHTTRHDREQNGPKSNDQAPETKGEKQGEEGEQLEGQSRQKGSRLHKLSRSKQKAPSTPSGGGCDANSEGIVVLRQVQTRSSQRGRNQVRACLESKDLVPGAKGRPSRARHAKGPHRKTKDSLGQKAYQAHRMSEVQDEGQSTCQWDMLTSEPDVNSRVKDSVRSYVGSSAQKDLERVTVDFVGHATAEFDFGSPKHKNRVPFPDAGCSPCSPPEDGPGCQDTTLKGKLICTQHMCGYHYCVRGFHQ</sequence>
<dbReference type="Gene3D" id="3.40.50.300">
    <property type="entry name" value="P-loop containing nucleotide triphosphate hydrolases"/>
    <property type="match status" value="3"/>
</dbReference>
<feature type="compositionally biased region" description="Polar residues" evidence="19">
    <location>
        <begin position="1274"/>
        <end position="1284"/>
    </location>
</feature>
<dbReference type="FunFam" id="3.40.50.300:FF:000731">
    <property type="entry name" value="Fanconi anemia group J protein homolog"/>
    <property type="match status" value="1"/>
</dbReference>
<feature type="region of interest" description="Disordered" evidence="19">
    <location>
        <begin position="125"/>
        <end position="171"/>
    </location>
</feature>
<evidence type="ECO:0000256" key="2">
    <source>
        <dbReference type="ARBA" id="ARBA00004123"/>
    </source>
</evidence>
<protein>
    <recommendedName>
        <fullName evidence="16">DNA 5'-3' helicase</fullName>
        <ecNumber evidence="16">5.6.2.3</ecNumber>
    </recommendedName>
    <alternativeName>
        <fullName evidence="18">DNA 5'-3' helicase FANCJ</fullName>
    </alternativeName>
</protein>
<keyword evidence="4" id="KW-0004">4Fe-4S</keyword>
<dbReference type="InterPro" id="IPR006555">
    <property type="entry name" value="ATP-dep_Helicase_C"/>
</dbReference>